<dbReference type="Proteomes" id="UP000095287">
    <property type="component" value="Unplaced"/>
</dbReference>
<protein>
    <submittedName>
        <fullName evidence="2">UBC core domain-containing protein</fullName>
    </submittedName>
</protein>
<name>A0A1I8AHS9_9BILA</name>
<evidence type="ECO:0000313" key="1">
    <source>
        <dbReference type="Proteomes" id="UP000095287"/>
    </source>
</evidence>
<sequence length="107" mass="12245">MEPWSSDSRDRKPAPLRNSTNICNLIVSGPLPAKVLFRSIGQFTLPRSRGRKEFIKIWENWIYKGEDTTSVEKALQSLYILVTVCNKDSSTVVVPDPDCFFTAHYCY</sequence>
<accession>A0A1I8AHS9</accession>
<dbReference type="AlphaFoldDB" id="A0A1I8AHS9"/>
<organism evidence="1 2">
    <name type="scientific">Steinernema glaseri</name>
    <dbReference type="NCBI Taxonomy" id="37863"/>
    <lineage>
        <taxon>Eukaryota</taxon>
        <taxon>Metazoa</taxon>
        <taxon>Ecdysozoa</taxon>
        <taxon>Nematoda</taxon>
        <taxon>Chromadorea</taxon>
        <taxon>Rhabditida</taxon>
        <taxon>Tylenchina</taxon>
        <taxon>Panagrolaimomorpha</taxon>
        <taxon>Strongyloidoidea</taxon>
        <taxon>Steinernematidae</taxon>
        <taxon>Steinernema</taxon>
    </lineage>
</organism>
<keyword evidence="1" id="KW-1185">Reference proteome</keyword>
<reference evidence="2" key="1">
    <citation type="submission" date="2016-11" db="UniProtKB">
        <authorList>
            <consortium name="WormBaseParasite"/>
        </authorList>
    </citation>
    <scope>IDENTIFICATION</scope>
</reference>
<proteinExistence type="predicted"/>
<dbReference type="WBParaSite" id="L893_g5917.t1">
    <property type="protein sequence ID" value="L893_g5917.t1"/>
    <property type="gene ID" value="L893_g5917"/>
</dbReference>
<evidence type="ECO:0000313" key="2">
    <source>
        <dbReference type="WBParaSite" id="L893_g5917.t1"/>
    </source>
</evidence>